<comment type="caution">
    <text evidence="1">The sequence shown here is derived from an EMBL/GenBank/DDBJ whole genome shotgun (WGS) entry which is preliminary data.</text>
</comment>
<keyword evidence="2" id="KW-1185">Reference proteome</keyword>
<evidence type="ECO:0000313" key="2">
    <source>
        <dbReference type="Proteomes" id="UP001589532"/>
    </source>
</evidence>
<organism evidence="1 2">
    <name type="scientific">Nonomuraea helvata</name>
    <dbReference type="NCBI Taxonomy" id="37484"/>
    <lineage>
        <taxon>Bacteria</taxon>
        <taxon>Bacillati</taxon>
        <taxon>Actinomycetota</taxon>
        <taxon>Actinomycetes</taxon>
        <taxon>Streptosporangiales</taxon>
        <taxon>Streptosporangiaceae</taxon>
        <taxon>Nonomuraea</taxon>
    </lineage>
</organism>
<evidence type="ECO:0000313" key="1">
    <source>
        <dbReference type="EMBL" id="MFB9622373.1"/>
    </source>
</evidence>
<name>A0ABV5RU57_9ACTN</name>
<sequence>MGADRGVDLSRRAIKTARTDLEEALVLLNPDLKKGDEATSAFKETGPVGQLRNDPEALSGFWPAATGFQSSANNGIAHVTSSYDNVVRQVQSVRHLLKQAMDNYDREEHDSEGRSGQAKI</sequence>
<gene>
    <name evidence="1" type="ORF">ACFFSA_04700</name>
</gene>
<dbReference type="EMBL" id="JBHMBW010000003">
    <property type="protein sequence ID" value="MFB9622373.1"/>
    <property type="molecule type" value="Genomic_DNA"/>
</dbReference>
<protein>
    <recommendedName>
        <fullName evidence="3">WXG100 family type VII secretion target</fullName>
    </recommendedName>
</protein>
<evidence type="ECO:0008006" key="3">
    <source>
        <dbReference type="Google" id="ProtNLM"/>
    </source>
</evidence>
<dbReference type="RefSeq" id="WP_344996984.1">
    <property type="nucleotide sequence ID" value="NZ_BAAAXV010000009.1"/>
</dbReference>
<proteinExistence type="predicted"/>
<accession>A0ABV5RU57</accession>
<dbReference type="Proteomes" id="UP001589532">
    <property type="component" value="Unassembled WGS sequence"/>
</dbReference>
<reference evidence="1 2" key="1">
    <citation type="submission" date="2024-09" db="EMBL/GenBank/DDBJ databases">
        <authorList>
            <person name="Sun Q."/>
            <person name="Mori K."/>
        </authorList>
    </citation>
    <scope>NUCLEOTIDE SEQUENCE [LARGE SCALE GENOMIC DNA]</scope>
    <source>
        <strain evidence="1 2">JCM 3143</strain>
    </source>
</reference>